<dbReference type="Proteomes" id="UP000326169">
    <property type="component" value="Unassembled WGS sequence"/>
</dbReference>
<dbReference type="InterPro" id="IPR050556">
    <property type="entry name" value="Type_II_TA_system_RNase"/>
</dbReference>
<protein>
    <recommendedName>
        <fullName evidence="8">PIN domain-containing protein</fullName>
    </recommendedName>
</protein>
<comment type="similarity">
    <text evidence="7">Belongs to the PINc/VapC protein family.</text>
</comment>
<evidence type="ECO:0000256" key="4">
    <source>
        <dbReference type="ARBA" id="ARBA00022723"/>
    </source>
</evidence>
<keyword evidence="3" id="KW-0540">Nuclease</keyword>
<keyword evidence="6" id="KW-0460">Magnesium</keyword>
<evidence type="ECO:0000256" key="3">
    <source>
        <dbReference type="ARBA" id="ARBA00022722"/>
    </source>
</evidence>
<evidence type="ECO:0000259" key="8">
    <source>
        <dbReference type="Pfam" id="PF01850"/>
    </source>
</evidence>
<proteinExistence type="inferred from homology"/>
<dbReference type="Gene3D" id="3.40.50.1010">
    <property type="entry name" value="5'-nuclease"/>
    <property type="match status" value="1"/>
</dbReference>
<accession>A0A5M3TCJ0</accession>
<dbReference type="PANTHER" id="PTHR33653">
    <property type="entry name" value="RIBONUCLEASE VAPC2"/>
    <property type="match status" value="1"/>
</dbReference>
<keyword evidence="2" id="KW-1277">Toxin-antitoxin system</keyword>
<keyword evidence="4" id="KW-0479">Metal-binding</keyword>
<comment type="caution">
    <text evidence="9">The sequence shown here is derived from an EMBL/GenBank/DDBJ whole genome shotgun (WGS) entry which is preliminary data.</text>
</comment>
<dbReference type="EMBL" id="BIMW01000147">
    <property type="protein sequence ID" value="GCE95760.1"/>
    <property type="molecule type" value="Genomic_DNA"/>
</dbReference>
<dbReference type="RefSeq" id="WP_006618696.1">
    <property type="nucleotide sequence ID" value="NZ_BIMW01000147.1"/>
</dbReference>
<reference evidence="9 10" key="1">
    <citation type="journal article" date="2019" name="J Genomics">
        <title>The Draft Genome of a Hydrogen-producing Cyanobacterium, Arthrospira platensis NIES-46.</title>
        <authorList>
            <person name="Suzuki S."/>
            <person name="Yamaguchi H."/>
            <person name="Kawachi M."/>
        </authorList>
    </citation>
    <scope>NUCLEOTIDE SEQUENCE [LARGE SCALE GENOMIC DNA]</scope>
    <source>
        <strain evidence="9 10">NIES-46</strain>
    </source>
</reference>
<dbReference type="CDD" id="cd18747">
    <property type="entry name" value="PIN_VapC4-5_FitB-like"/>
    <property type="match status" value="1"/>
</dbReference>
<evidence type="ECO:0000313" key="10">
    <source>
        <dbReference type="Proteomes" id="UP000326169"/>
    </source>
</evidence>
<evidence type="ECO:0000256" key="6">
    <source>
        <dbReference type="ARBA" id="ARBA00022842"/>
    </source>
</evidence>
<organism evidence="9 10">
    <name type="scientific">Limnospira platensis NIES-46</name>
    <dbReference type="NCBI Taxonomy" id="1236695"/>
    <lineage>
        <taxon>Bacteria</taxon>
        <taxon>Bacillati</taxon>
        <taxon>Cyanobacteriota</taxon>
        <taxon>Cyanophyceae</taxon>
        <taxon>Oscillatoriophycideae</taxon>
        <taxon>Oscillatoriales</taxon>
        <taxon>Sirenicapillariaceae</taxon>
        <taxon>Limnospira</taxon>
    </lineage>
</organism>
<dbReference type="PANTHER" id="PTHR33653:SF1">
    <property type="entry name" value="RIBONUCLEASE VAPC2"/>
    <property type="match status" value="1"/>
</dbReference>
<name>A0A5M3TCJ0_LIMPL</name>
<evidence type="ECO:0000256" key="1">
    <source>
        <dbReference type="ARBA" id="ARBA00001946"/>
    </source>
</evidence>
<comment type="cofactor">
    <cofactor evidence="1">
        <name>Mg(2+)</name>
        <dbReference type="ChEBI" id="CHEBI:18420"/>
    </cofactor>
</comment>
<evidence type="ECO:0000256" key="5">
    <source>
        <dbReference type="ARBA" id="ARBA00022801"/>
    </source>
</evidence>
<sequence>MSLRFLLDTNILSEPTRQNPHPNVMAMLEQHELEVATSTTVWQELLFGCSRLPDSQRRRFLERYLNQIVRPTIPILPYDVEAATWHGIERARLTSIGKTPSFPDGQIAAVAKVNNLIVVTNNVSDYRNFLDLAVENWFE</sequence>
<dbReference type="GeneID" id="301684601"/>
<dbReference type="InterPro" id="IPR029060">
    <property type="entry name" value="PIN-like_dom_sf"/>
</dbReference>
<evidence type="ECO:0000256" key="7">
    <source>
        <dbReference type="ARBA" id="ARBA00038093"/>
    </source>
</evidence>
<feature type="domain" description="PIN" evidence="8">
    <location>
        <begin position="6"/>
        <end position="122"/>
    </location>
</feature>
<dbReference type="InterPro" id="IPR002716">
    <property type="entry name" value="PIN_dom"/>
</dbReference>
<keyword evidence="10" id="KW-1185">Reference proteome</keyword>
<evidence type="ECO:0000256" key="2">
    <source>
        <dbReference type="ARBA" id="ARBA00022649"/>
    </source>
</evidence>
<keyword evidence="5" id="KW-0378">Hydrolase</keyword>
<gene>
    <name evidence="9" type="ORF">NIES46_38260</name>
</gene>
<dbReference type="SUPFAM" id="SSF88723">
    <property type="entry name" value="PIN domain-like"/>
    <property type="match status" value="1"/>
</dbReference>
<evidence type="ECO:0000313" key="9">
    <source>
        <dbReference type="EMBL" id="GCE95760.1"/>
    </source>
</evidence>
<dbReference type="Pfam" id="PF01850">
    <property type="entry name" value="PIN"/>
    <property type="match status" value="1"/>
</dbReference>